<organism evidence="6 7">
    <name type="scientific">Oceanospirillum sediminis</name>
    <dbReference type="NCBI Taxonomy" id="2760088"/>
    <lineage>
        <taxon>Bacteria</taxon>
        <taxon>Pseudomonadati</taxon>
        <taxon>Pseudomonadota</taxon>
        <taxon>Gammaproteobacteria</taxon>
        <taxon>Oceanospirillales</taxon>
        <taxon>Oceanospirillaceae</taxon>
        <taxon>Oceanospirillum</taxon>
    </lineage>
</organism>
<keyword evidence="7" id="KW-1185">Reference proteome</keyword>
<dbReference type="PANTHER" id="PTHR47506:SF7">
    <property type="entry name" value="TRANSCRIPTIONAL REGULATORY PROTEIN"/>
    <property type="match status" value="1"/>
</dbReference>
<dbReference type="InterPro" id="IPR001647">
    <property type="entry name" value="HTH_TetR"/>
</dbReference>
<gene>
    <name evidence="6" type="ORF">H4O21_23120</name>
</gene>
<dbReference type="InterPro" id="IPR023772">
    <property type="entry name" value="DNA-bd_HTH_TetR-type_CS"/>
</dbReference>
<dbReference type="AlphaFoldDB" id="A0A839IZJ4"/>
<keyword evidence="2 4" id="KW-0238">DNA-binding</keyword>
<dbReference type="SUPFAM" id="SSF46689">
    <property type="entry name" value="Homeodomain-like"/>
    <property type="match status" value="1"/>
</dbReference>
<dbReference type="PROSITE" id="PS50977">
    <property type="entry name" value="HTH_TETR_2"/>
    <property type="match status" value="1"/>
</dbReference>
<dbReference type="Gene3D" id="1.10.357.10">
    <property type="entry name" value="Tetracycline Repressor, domain 2"/>
    <property type="match status" value="1"/>
</dbReference>
<evidence type="ECO:0000256" key="4">
    <source>
        <dbReference type="PROSITE-ProRule" id="PRU00335"/>
    </source>
</evidence>
<evidence type="ECO:0000256" key="2">
    <source>
        <dbReference type="ARBA" id="ARBA00023125"/>
    </source>
</evidence>
<dbReference type="Gene3D" id="1.10.10.60">
    <property type="entry name" value="Homeodomain-like"/>
    <property type="match status" value="1"/>
</dbReference>
<dbReference type="PROSITE" id="PS01081">
    <property type="entry name" value="HTH_TETR_1"/>
    <property type="match status" value="1"/>
</dbReference>
<dbReference type="InterPro" id="IPR009057">
    <property type="entry name" value="Homeodomain-like_sf"/>
</dbReference>
<reference evidence="6 7" key="1">
    <citation type="submission" date="2020-08" db="EMBL/GenBank/DDBJ databases">
        <title>Oceanospirillum sp. nov. isolated from marine sediment.</title>
        <authorList>
            <person name="Ji X."/>
        </authorList>
    </citation>
    <scope>NUCLEOTIDE SEQUENCE [LARGE SCALE GENOMIC DNA]</scope>
    <source>
        <strain evidence="6 7">D5</strain>
    </source>
</reference>
<dbReference type="Proteomes" id="UP000565262">
    <property type="component" value="Unassembled WGS sequence"/>
</dbReference>
<keyword evidence="3" id="KW-0804">Transcription</keyword>
<feature type="domain" description="HTH tetR-type" evidence="5">
    <location>
        <begin position="9"/>
        <end position="69"/>
    </location>
</feature>
<dbReference type="InterPro" id="IPR036271">
    <property type="entry name" value="Tet_transcr_reg_TetR-rel_C_sf"/>
</dbReference>
<sequence>MPWSPEQKIQTREKILHSAARLFTRNGFEKVSINDVMQQAGLTRGAFYKHFASKSELYSEAIVYGARKVVAERKSRAIDMKSVLEAYLSRDHVEAVDGACPLAFLVSDIAQQGNIDQKAYQQVLEGLIDILTKESGQSEDTALLSSILMIGGVALARAVNDESLSDRILSVARNETRKQLIENGGE</sequence>
<protein>
    <submittedName>
        <fullName evidence="6">TetR/AcrR family transcriptional regulator</fullName>
    </submittedName>
</protein>
<dbReference type="PRINTS" id="PR00455">
    <property type="entry name" value="HTHTETR"/>
</dbReference>
<dbReference type="PANTHER" id="PTHR47506">
    <property type="entry name" value="TRANSCRIPTIONAL REGULATORY PROTEIN"/>
    <property type="match status" value="1"/>
</dbReference>
<name>A0A839IZJ4_9GAMM</name>
<evidence type="ECO:0000313" key="7">
    <source>
        <dbReference type="Proteomes" id="UP000565262"/>
    </source>
</evidence>
<dbReference type="Pfam" id="PF00440">
    <property type="entry name" value="TetR_N"/>
    <property type="match status" value="1"/>
</dbReference>
<comment type="caution">
    <text evidence="6">The sequence shown here is derived from an EMBL/GenBank/DDBJ whole genome shotgun (WGS) entry which is preliminary data.</text>
</comment>
<accession>A0A839IZJ4</accession>
<dbReference type="EMBL" id="JACJFM010000057">
    <property type="protein sequence ID" value="MBB1489506.1"/>
    <property type="molecule type" value="Genomic_DNA"/>
</dbReference>
<dbReference type="GO" id="GO:0003677">
    <property type="term" value="F:DNA binding"/>
    <property type="evidence" value="ECO:0007669"/>
    <property type="project" value="UniProtKB-UniRule"/>
</dbReference>
<evidence type="ECO:0000256" key="3">
    <source>
        <dbReference type="ARBA" id="ARBA00023163"/>
    </source>
</evidence>
<feature type="DNA-binding region" description="H-T-H motif" evidence="4">
    <location>
        <begin position="32"/>
        <end position="51"/>
    </location>
</feature>
<dbReference type="SUPFAM" id="SSF48498">
    <property type="entry name" value="Tetracyclin repressor-like, C-terminal domain"/>
    <property type="match status" value="1"/>
</dbReference>
<evidence type="ECO:0000256" key="1">
    <source>
        <dbReference type="ARBA" id="ARBA00023015"/>
    </source>
</evidence>
<evidence type="ECO:0000313" key="6">
    <source>
        <dbReference type="EMBL" id="MBB1489506.1"/>
    </source>
</evidence>
<proteinExistence type="predicted"/>
<evidence type="ECO:0000259" key="5">
    <source>
        <dbReference type="PROSITE" id="PS50977"/>
    </source>
</evidence>
<keyword evidence="1" id="KW-0805">Transcription regulation</keyword>